<accession>A0A9P0Z0F0</accession>
<feature type="region of interest" description="Disordered" evidence="1">
    <location>
        <begin position="1"/>
        <end position="73"/>
    </location>
</feature>
<dbReference type="EMBL" id="CAMAPE010000015">
    <property type="protein sequence ID" value="CAH9081994.1"/>
    <property type="molecule type" value="Genomic_DNA"/>
</dbReference>
<dbReference type="AlphaFoldDB" id="A0A9P0Z0F0"/>
<evidence type="ECO:0000313" key="2">
    <source>
        <dbReference type="EMBL" id="CAH9081994.1"/>
    </source>
</evidence>
<reference evidence="2" key="1">
    <citation type="submission" date="2022-07" db="EMBL/GenBank/DDBJ databases">
        <authorList>
            <person name="Macas J."/>
            <person name="Novak P."/>
            <person name="Neumann P."/>
        </authorList>
    </citation>
    <scope>NUCLEOTIDE SEQUENCE</scope>
</reference>
<gene>
    <name evidence="2" type="ORF">CEURO_LOCUS8084</name>
</gene>
<dbReference type="Proteomes" id="UP001152484">
    <property type="component" value="Unassembled WGS sequence"/>
</dbReference>
<feature type="compositionally biased region" description="Basic and acidic residues" evidence="1">
    <location>
        <begin position="113"/>
        <end position="129"/>
    </location>
</feature>
<organism evidence="2 3">
    <name type="scientific">Cuscuta europaea</name>
    <name type="common">European dodder</name>
    <dbReference type="NCBI Taxonomy" id="41803"/>
    <lineage>
        <taxon>Eukaryota</taxon>
        <taxon>Viridiplantae</taxon>
        <taxon>Streptophyta</taxon>
        <taxon>Embryophyta</taxon>
        <taxon>Tracheophyta</taxon>
        <taxon>Spermatophyta</taxon>
        <taxon>Magnoliopsida</taxon>
        <taxon>eudicotyledons</taxon>
        <taxon>Gunneridae</taxon>
        <taxon>Pentapetalae</taxon>
        <taxon>asterids</taxon>
        <taxon>lamiids</taxon>
        <taxon>Solanales</taxon>
        <taxon>Convolvulaceae</taxon>
        <taxon>Cuscuteae</taxon>
        <taxon>Cuscuta</taxon>
        <taxon>Cuscuta subgen. Cuscuta</taxon>
    </lineage>
</organism>
<protein>
    <submittedName>
        <fullName evidence="2">Uncharacterized protein</fullName>
    </submittedName>
</protein>
<name>A0A9P0Z0F0_CUSEU</name>
<feature type="region of interest" description="Disordered" evidence="1">
    <location>
        <begin position="104"/>
        <end position="209"/>
    </location>
</feature>
<comment type="caution">
    <text evidence="2">The sequence shown here is derived from an EMBL/GenBank/DDBJ whole genome shotgun (WGS) entry which is preliminary data.</text>
</comment>
<feature type="compositionally biased region" description="Basic and acidic residues" evidence="1">
    <location>
        <begin position="1"/>
        <end position="22"/>
    </location>
</feature>
<evidence type="ECO:0000313" key="3">
    <source>
        <dbReference type="Proteomes" id="UP001152484"/>
    </source>
</evidence>
<keyword evidence="3" id="KW-1185">Reference proteome</keyword>
<proteinExistence type="predicted"/>
<feature type="compositionally biased region" description="Polar residues" evidence="1">
    <location>
        <begin position="161"/>
        <end position="173"/>
    </location>
</feature>
<evidence type="ECO:0000256" key="1">
    <source>
        <dbReference type="SAM" id="MobiDB-lite"/>
    </source>
</evidence>
<sequence length="209" mass="23410">MHCSKCKKEGNNVRRCPDDPNNKENLFQPRKRKRKSTPKQTVDINQGDEDDGASRVDGAATVDGSSRVEHSNEDNLVDINLDFEEAPSIQTVFPVVASLEDISMFSQHTEQSSYEHQEPEKESEEHSGEDSEENDDHCKHQIGLKNPHGVKISYGPPPPSKTSKALNSDQGTSKPKKLEIKKRPSYCTRSESSFKPIFFGNDADPIDLE</sequence>